<feature type="compositionally biased region" description="Polar residues" evidence="1">
    <location>
        <begin position="10"/>
        <end position="19"/>
    </location>
</feature>
<sequence length="875" mass="90071">MSSKKHQNGAAPNQIQSNGSGRGGSNDLQTRAAFTSAIVAALKELEGKKAPETKELGQRAYQKLQYDLPLASPEELEGLTDILRASLQLKSGQPLLPITSKLLENVVTGARAPVPVGPAPLSLQSESLSSAAAISSNHGGAGVDVGTGAVAGSEEPPNAVDGVSAPTAKGIWDSAGGTVAQQAPAAAATQDPLSSGLVDTGLLNPDRARLCGAFRALCAVIFVQLVSHALAVSEQGTWALLYGIGTGQEDGEEEDGEEEDGSGDAEARRRESAEGAEARAQATATAAAQDEEQPGPSARLRSNGVAAADRSSARHDLGDGSGGPASTDPDRAPGPLEPPQSSPPPPQQPRCLYEEPQAAEEDGDDFVFEDLEAPCSSSSAAAAAAATGVKSAAGSGSWGLGNHPTVPPPPPPYSWPALRTRLLRLSGHVSYALLDEPDLWRDGQLLQGVFQLLRALGAHRHCQELQPLLHAYVGLVADRIAAEPAELACLDSLWDAVGLQCVASLPQVGRQRTAAGAARGGQGLLLAEATTCLSLVATLASQLTGASAKLRLWQQVHKHMLPLLERCLAELARTVGPGPKHVAATAKAAAQQPQQQQPKLQQSTELKAPGPEEVAAIVLVCQVLDFYVQQRPGNADLAGSLKGTGVLASLSVLFAAAAALPGAEPLRSAALCCAASSRELHAWMLAVPGLAKALAGPSFQENGAHEAHGAVWELLGNSGSSPLALSILAGGAAPEKAVRVHALLQLLDRAAACRGGLWGPAVERAMRELFAALRQEQAGGAGASASGREQGATAVAVEQQQQRNGVAGDGASGCEQSAEAASAVVEEDDDADDDKLHLLEPEALLRRRARQLHPACWRILKQLLTASGESSGKTD</sequence>
<feature type="region of interest" description="Disordered" evidence="1">
    <location>
        <begin position="802"/>
        <end position="834"/>
    </location>
</feature>
<organism evidence="2 3">
    <name type="scientific">Pleodorina starrii</name>
    <dbReference type="NCBI Taxonomy" id="330485"/>
    <lineage>
        <taxon>Eukaryota</taxon>
        <taxon>Viridiplantae</taxon>
        <taxon>Chlorophyta</taxon>
        <taxon>core chlorophytes</taxon>
        <taxon>Chlorophyceae</taxon>
        <taxon>CS clade</taxon>
        <taxon>Chlamydomonadales</taxon>
        <taxon>Volvocaceae</taxon>
        <taxon>Pleodorina</taxon>
    </lineage>
</organism>
<dbReference type="OrthoDB" id="547809at2759"/>
<evidence type="ECO:0000256" key="1">
    <source>
        <dbReference type="SAM" id="MobiDB-lite"/>
    </source>
</evidence>
<name>A0A9W6BER7_9CHLO</name>
<reference evidence="2 3" key="1">
    <citation type="journal article" date="2023" name="Commun. Biol.">
        <title>Reorganization of the ancestral sex-determining regions during the evolution of trioecy in Pleodorina starrii.</title>
        <authorList>
            <person name="Takahashi K."/>
            <person name="Suzuki S."/>
            <person name="Kawai-Toyooka H."/>
            <person name="Yamamoto K."/>
            <person name="Hamaji T."/>
            <person name="Ootsuki R."/>
            <person name="Yamaguchi H."/>
            <person name="Kawachi M."/>
            <person name="Higashiyama T."/>
            <person name="Nozaki H."/>
        </authorList>
    </citation>
    <scope>NUCLEOTIDE SEQUENCE [LARGE SCALE GENOMIC DNA]</scope>
    <source>
        <strain evidence="2 3">NIES-4479</strain>
    </source>
</reference>
<feature type="compositionally biased region" description="Low complexity" evidence="1">
    <location>
        <begin position="583"/>
        <end position="602"/>
    </location>
</feature>
<dbReference type="AlphaFoldDB" id="A0A9W6BER7"/>
<evidence type="ECO:0000313" key="3">
    <source>
        <dbReference type="Proteomes" id="UP001165080"/>
    </source>
</evidence>
<dbReference type="EMBL" id="BRXU01000003">
    <property type="protein sequence ID" value="GLC50455.1"/>
    <property type="molecule type" value="Genomic_DNA"/>
</dbReference>
<protein>
    <submittedName>
        <fullName evidence="2">Uncharacterized protein</fullName>
    </submittedName>
</protein>
<feature type="region of interest" description="Disordered" evidence="1">
    <location>
        <begin position="1"/>
        <end position="29"/>
    </location>
</feature>
<proteinExistence type="predicted"/>
<feature type="compositionally biased region" description="Basic and acidic residues" evidence="1">
    <location>
        <begin position="265"/>
        <end position="277"/>
    </location>
</feature>
<dbReference type="Proteomes" id="UP001165080">
    <property type="component" value="Unassembled WGS sequence"/>
</dbReference>
<feature type="compositionally biased region" description="Pro residues" evidence="1">
    <location>
        <begin position="335"/>
        <end position="348"/>
    </location>
</feature>
<feature type="region of interest" description="Disordered" evidence="1">
    <location>
        <begin position="582"/>
        <end position="606"/>
    </location>
</feature>
<evidence type="ECO:0000313" key="2">
    <source>
        <dbReference type="EMBL" id="GLC50455.1"/>
    </source>
</evidence>
<gene>
    <name evidence="2" type="primary">PLEST000077</name>
    <name evidence="2" type="ORF">PLESTB_000381100</name>
</gene>
<feature type="compositionally biased region" description="Low complexity" evidence="1">
    <location>
        <begin position="278"/>
        <end position="288"/>
    </location>
</feature>
<feature type="region of interest" description="Disordered" evidence="1">
    <location>
        <begin position="145"/>
        <end position="167"/>
    </location>
</feature>
<feature type="region of interest" description="Disordered" evidence="1">
    <location>
        <begin position="247"/>
        <end position="351"/>
    </location>
</feature>
<feature type="compositionally biased region" description="Acidic residues" evidence="1">
    <location>
        <begin position="249"/>
        <end position="263"/>
    </location>
</feature>
<accession>A0A9W6BER7</accession>
<keyword evidence="3" id="KW-1185">Reference proteome</keyword>
<comment type="caution">
    <text evidence="2">The sequence shown here is derived from an EMBL/GenBank/DDBJ whole genome shotgun (WGS) entry which is preliminary data.</text>
</comment>